<sequence length="250" mass="28677">MAKIATSFVNRYKLTPQTSLLQLSSYVEELAIKFSNSKTKGQAQKARDQAKRRFQELGLSKEQADILIPIQSPERHNITKNNFSPVEINGIAYDLASSAPTTVAGNSQLNLLRKELRKLGANYFITESTKIPFVTEETNQIQARKLILREINGYDCPEFFYLKKVQKRLNKYNTTKKIEVNHASRVYGDRNNSCCQYLRQLAYRHKIGYASSVEHYGIMNDRPNTPAPKQENSKVEDIIDLYGEIFDDEN</sequence>
<organism evidence="1 2">
    <name type="scientific">Gigaspora rosea</name>
    <dbReference type="NCBI Taxonomy" id="44941"/>
    <lineage>
        <taxon>Eukaryota</taxon>
        <taxon>Fungi</taxon>
        <taxon>Fungi incertae sedis</taxon>
        <taxon>Mucoromycota</taxon>
        <taxon>Glomeromycotina</taxon>
        <taxon>Glomeromycetes</taxon>
        <taxon>Diversisporales</taxon>
        <taxon>Gigasporaceae</taxon>
        <taxon>Gigaspora</taxon>
    </lineage>
</organism>
<keyword evidence="2" id="KW-1185">Reference proteome</keyword>
<accession>A0A397VQE4</accession>
<evidence type="ECO:0000313" key="2">
    <source>
        <dbReference type="Proteomes" id="UP000266673"/>
    </source>
</evidence>
<dbReference type="AlphaFoldDB" id="A0A397VQE4"/>
<comment type="caution">
    <text evidence="1">The sequence shown here is derived from an EMBL/GenBank/DDBJ whole genome shotgun (WGS) entry which is preliminary data.</text>
</comment>
<dbReference type="STRING" id="44941.A0A397VQE4"/>
<protein>
    <submittedName>
        <fullName evidence="1">Uncharacterized protein</fullName>
    </submittedName>
</protein>
<dbReference type="EMBL" id="QKWP01000204">
    <property type="protein sequence ID" value="RIB24714.1"/>
    <property type="molecule type" value="Genomic_DNA"/>
</dbReference>
<dbReference type="OrthoDB" id="2375956at2759"/>
<gene>
    <name evidence="1" type="ORF">C2G38_2167772</name>
</gene>
<proteinExistence type="predicted"/>
<name>A0A397VQE4_9GLOM</name>
<dbReference type="Proteomes" id="UP000266673">
    <property type="component" value="Unassembled WGS sequence"/>
</dbReference>
<reference evidence="1 2" key="1">
    <citation type="submission" date="2018-06" db="EMBL/GenBank/DDBJ databases">
        <title>Comparative genomics reveals the genomic features of Rhizophagus irregularis, R. cerebriforme, R. diaphanum and Gigaspora rosea, and their symbiotic lifestyle signature.</title>
        <authorList>
            <person name="Morin E."/>
            <person name="San Clemente H."/>
            <person name="Chen E.C.H."/>
            <person name="De La Providencia I."/>
            <person name="Hainaut M."/>
            <person name="Kuo A."/>
            <person name="Kohler A."/>
            <person name="Murat C."/>
            <person name="Tang N."/>
            <person name="Roy S."/>
            <person name="Loubradou J."/>
            <person name="Henrissat B."/>
            <person name="Grigoriev I.V."/>
            <person name="Corradi N."/>
            <person name="Roux C."/>
            <person name="Martin F.M."/>
        </authorList>
    </citation>
    <scope>NUCLEOTIDE SEQUENCE [LARGE SCALE GENOMIC DNA]</scope>
    <source>
        <strain evidence="1 2">DAOM 194757</strain>
    </source>
</reference>
<evidence type="ECO:0000313" key="1">
    <source>
        <dbReference type="EMBL" id="RIB24714.1"/>
    </source>
</evidence>